<comment type="caution">
    <text evidence="1">The sequence shown here is derived from an EMBL/GenBank/DDBJ whole genome shotgun (WGS) entry which is preliminary data.</text>
</comment>
<evidence type="ECO:0000313" key="1">
    <source>
        <dbReference type="EMBL" id="MBB5175449.1"/>
    </source>
</evidence>
<dbReference type="RefSeq" id="WP_183672877.1">
    <property type="nucleotide sequence ID" value="NZ_CBCRYX010000001.1"/>
</dbReference>
<reference evidence="1 2" key="1">
    <citation type="submission" date="2020-08" db="EMBL/GenBank/DDBJ databases">
        <title>Genomic Encyclopedia of Type Strains, Phase IV (KMG-IV): sequencing the most valuable type-strain genomes for metagenomic binning, comparative biology and taxonomic classification.</title>
        <authorList>
            <person name="Goeker M."/>
        </authorList>
    </citation>
    <scope>NUCLEOTIDE SEQUENCE [LARGE SCALE GENOMIC DNA]</scope>
    <source>
        <strain evidence="1 2">DSM 19163</strain>
    </source>
</reference>
<sequence length="148" mass="17935">MKNLHARLKLCDELELRKQKSDCVEYRDYCDYCIDIIRSGISSLYIEVFQFLEMDEEITDSHIKEVDLIISMYEEIELMLKDNSELYNRYKHQLFTGFTDYLCESYYLFLKRNNKISIPRHPGKTKSLKEYRKFLNRFKTSIIQKSLI</sequence>
<dbReference type="EMBL" id="JACHHF010000002">
    <property type="protein sequence ID" value="MBB5175449.1"/>
    <property type="molecule type" value="Genomic_DNA"/>
</dbReference>
<dbReference type="Proteomes" id="UP000579136">
    <property type="component" value="Unassembled WGS sequence"/>
</dbReference>
<evidence type="ECO:0000313" key="2">
    <source>
        <dbReference type="Proteomes" id="UP000579136"/>
    </source>
</evidence>
<name>A0A9Q2HEJ3_9STAP</name>
<gene>
    <name evidence="1" type="ORF">HNQ45_000319</name>
</gene>
<dbReference type="AlphaFoldDB" id="A0A9Q2HEJ3"/>
<accession>A0A9Q2HEJ3</accession>
<protein>
    <submittedName>
        <fullName evidence="1">Uncharacterized protein</fullName>
    </submittedName>
</protein>
<organism evidence="1 2">
    <name type="scientific">Nosocomiicoccus ampullae</name>
    <dbReference type="NCBI Taxonomy" id="489910"/>
    <lineage>
        <taxon>Bacteria</taxon>
        <taxon>Bacillati</taxon>
        <taxon>Bacillota</taxon>
        <taxon>Bacilli</taxon>
        <taxon>Bacillales</taxon>
        <taxon>Staphylococcaceae</taxon>
        <taxon>Nosocomiicoccus</taxon>
    </lineage>
</organism>
<proteinExistence type="predicted"/>
<keyword evidence="2" id="KW-1185">Reference proteome</keyword>